<comment type="caution">
    <text evidence="3">The sequence shown here is derived from an EMBL/GenBank/DDBJ whole genome shotgun (WGS) entry which is preliminary data.</text>
</comment>
<dbReference type="Proteomes" id="UP000460435">
    <property type="component" value="Unassembled WGS sequence"/>
</dbReference>
<accession>A0A7K3MBG7</accession>
<proteinExistence type="predicted"/>
<feature type="region of interest" description="Disordered" evidence="1">
    <location>
        <begin position="90"/>
        <end position="118"/>
    </location>
</feature>
<dbReference type="SUPFAM" id="SSF54593">
    <property type="entry name" value="Glyoxalase/Bleomycin resistance protein/Dihydroxybiphenyl dioxygenase"/>
    <property type="match status" value="1"/>
</dbReference>
<reference evidence="3 4" key="1">
    <citation type="submission" date="2019-11" db="EMBL/GenBank/DDBJ databases">
        <authorList>
            <person name="Li X.-J."/>
            <person name="Feng X.-M."/>
        </authorList>
    </citation>
    <scope>NUCLEOTIDE SEQUENCE [LARGE SCALE GENOMIC DNA]</scope>
    <source>
        <strain evidence="3 4">XMNu-373</strain>
    </source>
</reference>
<evidence type="ECO:0000256" key="1">
    <source>
        <dbReference type="SAM" id="MobiDB-lite"/>
    </source>
</evidence>
<dbReference type="PROSITE" id="PS51819">
    <property type="entry name" value="VOC"/>
    <property type="match status" value="1"/>
</dbReference>
<keyword evidence="4" id="KW-1185">Reference proteome</keyword>
<dbReference type="PANTHER" id="PTHR36437">
    <property type="entry name" value="GLYOXALASE/BLEOMYCIN RESISTANCE PROTEIN/DIOXYGENASE"/>
    <property type="match status" value="1"/>
</dbReference>
<evidence type="ECO:0000313" key="3">
    <source>
        <dbReference type="EMBL" id="NDL60659.1"/>
    </source>
</evidence>
<dbReference type="AlphaFoldDB" id="A0A7K3MBG7"/>
<dbReference type="RefSeq" id="WP_162453366.1">
    <property type="nucleotide sequence ID" value="NZ_WLZY01000013.1"/>
</dbReference>
<organism evidence="3 4">
    <name type="scientific">Phytoactinopolyspora mesophila</name>
    <dbReference type="NCBI Taxonomy" id="2650750"/>
    <lineage>
        <taxon>Bacteria</taxon>
        <taxon>Bacillati</taxon>
        <taxon>Actinomycetota</taxon>
        <taxon>Actinomycetes</taxon>
        <taxon>Jiangellales</taxon>
        <taxon>Jiangellaceae</taxon>
        <taxon>Phytoactinopolyspora</taxon>
    </lineage>
</organism>
<name>A0A7K3MBG7_9ACTN</name>
<dbReference type="InterPro" id="IPR004360">
    <property type="entry name" value="Glyas_Fos-R_dOase_dom"/>
</dbReference>
<gene>
    <name evidence="3" type="ORF">F7O44_26635</name>
</gene>
<dbReference type="CDD" id="cd07263">
    <property type="entry name" value="VOC_like"/>
    <property type="match status" value="1"/>
</dbReference>
<feature type="domain" description="VOC" evidence="2">
    <location>
        <begin position="2"/>
        <end position="118"/>
    </location>
</feature>
<evidence type="ECO:0000259" key="2">
    <source>
        <dbReference type="PROSITE" id="PS51819"/>
    </source>
</evidence>
<dbReference type="PANTHER" id="PTHR36437:SF2">
    <property type="entry name" value="GLYOXALASE_BLEOMYCIN RESISTANCE PROTEIN_DIOXYGENASE"/>
    <property type="match status" value="1"/>
</dbReference>
<dbReference type="InterPro" id="IPR037523">
    <property type="entry name" value="VOC_core"/>
</dbReference>
<dbReference type="Pfam" id="PF00903">
    <property type="entry name" value="Glyoxalase"/>
    <property type="match status" value="1"/>
</dbReference>
<protein>
    <submittedName>
        <fullName evidence="3">Glyoxalase</fullName>
    </submittedName>
</protein>
<evidence type="ECO:0000313" key="4">
    <source>
        <dbReference type="Proteomes" id="UP000460435"/>
    </source>
</evidence>
<dbReference type="InterPro" id="IPR029068">
    <property type="entry name" value="Glyas_Bleomycin-R_OHBP_Dase"/>
</dbReference>
<dbReference type="Gene3D" id="3.10.180.10">
    <property type="entry name" value="2,3-Dihydroxybiphenyl 1,2-Dioxygenase, domain 1"/>
    <property type="match status" value="1"/>
</dbReference>
<sequence>MAITHVRTLNVPVSDQDRAKAFYTESLGFHVVVDNSMGPMRWLEVAPHGAATSIVLGAHPDMIPGSQQGILLTTNDIDRDCEQLRAAGVSVDGPEDQPWGRQASFTDPDGNGFLLSAA</sequence>
<dbReference type="EMBL" id="WLZY01000013">
    <property type="protein sequence ID" value="NDL60659.1"/>
    <property type="molecule type" value="Genomic_DNA"/>
</dbReference>